<dbReference type="GO" id="GO:0030150">
    <property type="term" value="P:protein import into mitochondrial matrix"/>
    <property type="evidence" value="ECO:0007669"/>
    <property type="project" value="TreeGrafter"/>
</dbReference>
<organism evidence="7 8">
    <name type="scientific">Coprinopsis marcescibilis</name>
    <name type="common">Agaric fungus</name>
    <name type="synonym">Psathyrella marcescibilis</name>
    <dbReference type="NCBI Taxonomy" id="230819"/>
    <lineage>
        <taxon>Eukaryota</taxon>
        <taxon>Fungi</taxon>
        <taxon>Dikarya</taxon>
        <taxon>Basidiomycota</taxon>
        <taxon>Agaricomycotina</taxon>
        <taxon>Agaricomycetes</taxon>
        <taxon>Agaricomycetidae</taxon>
        <taxon>Agaricales</taxon>
        <taxon>Agaricineae</taxon>
        <taxon>Psathyrellaceae</taxon>
        <taxon>Coprinopsis</taxon>
    </lineage>
</organism>
<dbReference type="GO" id="GO:0006457">
    <property type="term" value="P:protein folding"/>
    <property type="evidence" value="ECO:0007669"/>
    <property type="project" value="TreeGrafter"/>
</dbReference>
<dbReference type="AlphaFoldDB" id="A0A5C3KRW3"/>
<feature type="region of interest" description="Disordered" evidence="5">
    <location>
        <begin position="64"/>
        <end position="97"/>
    </location>
</feature>
<dbReference type="EMBL" id="ML210223">
    <property type="protein sequence ID" value="TFK23186.1"/>
    <property type="molecule type" value="Genomic_DNA"/>
</dbReference>
<protein>
    <submittedName>
        <fullName evidence="7">Zf-DNL-domain-containing protein</fullName>
    </submittedName>
</protein>
<feature type="domain" description="DNL-type" evidence="6">
    <location>
        <begin position="99"/>
        <end position="196"/>
    </location>
</feature>
<evidence type="ECO:0000259" key="6">
    <source>
        <dbReference type="PROSITE" id="PS51501"/>
    </source>
</evidence>
<feature type="compositionally biased region" description="Polar residues" evidence="5">
    <location>
        <begin position="1"/>
        <end position="14"/>
    </location>
</feature>
<feature type="region of interest" description="Disordered" evidence="5">
    <location>
        <begin position="1"/>
        <end position="24"/>
    </location>
</feature>
<dbReference type="InterPro" id="IPR024158">
    <property type="entry name" value="Mt_import_TIM15"/>
</dbReference>
<evidence type="ECO:0000256" key="2">
    <source>
        <dbReference type="ARBA" id="ARBA00022771"/>
    </source>
</evidence>
<evidence type="ECO:0000313" key="8">
    <source>
        <dbReference type="Proteomes" id="UP000307440"/>
    </source>
</evidence>
<dbReference type="GO" id="GO:0008270">
    <property type="term" value="F:zinc ion binding"/>
    <property type="evidence" value="ECO:0007669"/>
    <property type="project" value="UniProtKB-KW"/>
</dbReference>
<dbReference type="STRING" id="230819.A0A5C3KRW3"/>
<feature type="compositionally biased region" description="Polar residues" evidence="5">
    <location>
        <begin position="78"/>
        <end position="91"/>
    </location>
</feature>
<evidence type="ECO:0000313" key="7">
    <source>
        <dbReference type="EMBL" id="TFK23186.1"/>
    </source>
</evidence>
<dbReference type="OrthoDB" id="512667at2759"/>
<dbReference type="PANTHER" id="PTHR20922:SF13">
    <property type="entry name" value="DNL-TYPE ZINC FINGER PROTEIN"/>
    <property type="match status" value="1"/>
</dbReference>
<evidence type="ECO:0000256" key="3">
    <source>
        <dbReference type="ARBA" id="ARBA00022833"/>
    </source>
</evidence>
<accession>A0A5C3KRW3</accession>
<evidence type="ECO:0000256" key="4">
    <source>
        <dbReference type="PROSITE-ProRule" id="PRU00834"/>
    </source>
</evidence>
<dbReference type="Proteomes" id="UP000307440">
    <property type="component" value="Unassembled WGS sequence"/>
</dbReference>
<keyword evidence="2 4" id="KW-0863">Zinc-finger</keyword>
<dbReference type="GO" id="GO:0005739">
    <property type="term" value="C:mitochondrion"/>
    <property type="evidence" value="ECO:0007669"/>
    <property type="project" value="TreeGrafter"/>
</dbReference>
<dbReference type="GO" id="GO:0050821">
    <property type="term" value="P:protein stabilization"/>
    <property type="evidence" value="ECO:0007669"/>
    <property type="project" value="TreeGrafter"/>
</dbReference>
<keyword evidence="3" id="KW-0862">Zinc</keyword>
<dbReference type="PANTHER" id="PTHR20922">
    <property type="entry name" value="DNL-TYPE ZINC FINGER PROTEIN"/>
    <property type="match status" value="1"/>
</dbReference>
<dbReference type="GO" id="GO:0051087">
    <property type="term" value="F:protein-folding chaperone binding"/>
    <property type="evidence" value="ECO:0007669"/>
    <property type="project" value="TreeGrafter"/>
</dbReference>
<reference evidence="7 8" key="1">
    <citation type="journal article" date="2019" name="Nat. Ecol. Evol.">
        <title>Megaphylogeny resolves global patterns of mushroom evolution.</title>
        <authorList>
            <person name="Varga T."/>
            <person name="Krizsan K."/>
            <person name="Foldi C."/>
            <person name="Dima B."/>
            <person name="Sanchez-Garcia M."/>
            <person name="Sanchez-Ramirez S."/>
            <person name="Szollosi G.J."/>
            <person name="Szarkandi J.G."/>
            <person name="Papp V."/>
            <person name="Albert L."/>
            <person name="Andreopoulos W."/>
            <person name="Angelini C."/>
            <person name="Antonin V."/>
            <person name="Barry K.W."/>
            <person name="Bougher N.L."/>
            <person name="Buchanan P."/>
            <person name="Buyck B."/>
            <person name="Bense V."/>
            <person name="Catcheside P."/>
            <person name="Chovatia M."/>
            <person name="Cooper J."/>
            <person name="Damon W."/>
            <person name="Desjardin D."/>
            <person name="Finy P."/>
            <person name="Geml J."/>
            <person name="Haridas S."/>
            <person name="Hughes K."/>
            <person name="Justo A."/>
            <person name="Karasinski D."/>
            <person name="Kautmanova I."/>
            <person name="Kiss B."/>
            <person name="Kocsube S."/>
            <person name="Kotiranta H."/>
            <person name="LaButti K.M."/>
            <person name="Lechner B.E."/>
            <person name="Liimatainen K."/>
            <person name="Lipzen A."/>
            <person name="Lukacs Z."/>
            <person name="Mihaltcheva S."/>
            <person name="Morgado L.N."/>
            <person name="Niskanen T."/>
            <person name="Noordeloos M.E."/>
            <person name="Ohm R.A."/>
            <person name="Ortiz-Santana B."/>
            <person name="Ovrebo C."/>
            <person name="Racz N."/>
            <person name="Riley R."/>
            <person name="Savchenko A."/>
            <person name="Shiryaev A."/>
            <person name="Soop K."/>
            <person name="Spirin V."/>
            <person name="Szebenyi C."/>
            <person name="Tomsovsky M."/>
            <person name="Tulloss R.E."/>
            <person name="Uehling J."/>
            <person name="Grigoriev I.V."/>
            <person name="Vagvolgyi C."/>
            <person name="Papp T."/>
            <person name="Martin F.M."/>
            <person name="Miettinen O."/>
            <person name="Hibbett D.S."/>
            <person name="Nagy L.G."/>
        </authorList>
    </citation>
    <scope>NUCLEOTIDE SEQUENCE [LARGE SCALE GENOMIC DNA]</scope>
    <source>
        <strain evidence="7 8">CBS 121175</strain>
    </source>
</reference>
<sequence length="196" mass="21407">MLSRLSRTAATTFSGALKRSPHRATLQPPVNWNWIRNSDRFCIGRNSEHVFLSRAFATTTRALKEQNSTAPDAKSDDPPQSASSPTTNLTATVPVEEPEGQPRMAIGLTCAVEGCGQPQSHIFSKRSYEKGIVIVTCPNCKNRHLIADHLGWFQNLTGDGSHVDIEKLAQANGDKVTRGRIDANGVFEYADEGTKS</sequence>
<gene>
    <name evidence="7" type="ORF">FA15DRAFT_670686</name>
</gene>
<keyword evidence="1" id="KW-0479">Metal-binding</keyword>
<dbReference type="InterPro" id="IPR007853">
    <property type="entry name" value="Znf_DNL-typ"/>
</dbReference>
<keyword evidence="8" id="KW-1185">Reference proteome</keyword>
<evidence type="ECO:0000256" key="5">
    <source>
        <dbReference type="SAM" id="MobiDB-lite"/>
    </source>
</evidence>
<proteinExistence type="predicted"/>
<dbReference type="Pfam" id="PF05180">
    <property type="entry name" value="zf-DNL"/>
    <property type="match status" value="1"/>
</dbReference>
<evidence type="ECO:0000256" key="1">
    <source>
        <dbReference type="ARBA" id="ARBA00022723"/>
    </source>
</evidence>
<name>A0A5C3KRW3_COPMA</name>
<dbReference type="PROSITE" id="PS51501">
    <property type="entry name" value="ZF_DNL"/>
    <property type="match status" value="1"/>
</dbReference>